<evidence type="ECO:0000259" key="3">
    <source>
        <dbReference type="PROSITE" id="PS51677"/>
    </source>
</evidence>
<dbReference type="EMBL" id="RHGY01000007">
    <property type="protein sequence ID" value="RRG17625.1"/>
    <property type="molecule type" value="Genomic_DNA"/>
</dbReference>
<dbReference type="InterPro" id="IPR011330">
    <property type="entry name" value="Glyco_hydro/deAcase_b/a-brl"/>
</dbReference>
<proteinExistence type="predicted"/>
<gene>
    <name evidence="4" type="ORF">D3P96_06635</name>
</gene>
<dbReference type="InterPro" id="IPR051398">
    <property type="entry name" value="Polysacch_Deacetylase"/>
</dbReference>
<dbReference type="PANTHER" id="PTHR34216:SF3">
    <property type="entry name" value="POLY-BETA-1,6-N-ACETYL-D-GLUCOSAMINE N-DEACETYLASE"/>
    <property type="match status" value="1"/>
</dbReference>
<dbReference type="InterPro" id="IPR002509">
    <property type="entry name" value="NODB_dom"/>
</dbReference>
<dbReference type="GO" id="GO:0016810">
    <property type="term" value="F:hydrolase activity, acting on carbon-nitrogen (but not peptide) bonds"/>
    <property type="evidence" value="ECO:0007669"/>
    <property type="project" value="InterPro"/>
</dbReference>
<dbReference type="Proteomes" id="UP000275836">
    <property type="component" value="Unassembled WGS sequence"/>
</dbReference>
<dbReference type="GO" id="GO:0005576">
    <property type="term" value="C:extracellular region"/>
    <property type="evidence" value="ECO:0007669"/>
    <property type="project" value="UniProtKB-SubCell"/>
</dbReference>
<name>A0A3P2RE12_WEIVI</name>
<comment type="subcellular location">
    <subcellularLocation>
        <location evidence="1">Secreted</location>
    </subcellularLocation>
</comment>
<dbReference type="SUPFAM" id="SSF88713">
    <property type="entry name" value="Glycoside hydrolase/deacetylase"/>
    <property type="match status" value="1"/>
</dbReference>
<evidence type="ECO:0000313" key="5">
    <source>
        <dbReference type="Proteomes" id="UP000275836"/>
    </source>
</evidence>
<reference evidence="4 5" key="1">
    <citation type="submission" date="2018-10" db="EMBL/GenBank/DDBJ databases">
        <title>Draft genome sequence of Weissella viridescens UCO-SMC3.</title>
        <authorList>
            <person name="Garcia-Cancino A."/>
            <person name="Espinoza-Monje M."/>
            <person name="Albarracin L."/>
            <person name="Garcia-Castillo V."/>
            <person name="Campos-Martin J."/>
            <person name="Nakano Y."/>
            <person name="Guitierrez-Zamorano C."/>
            <person name="Ikeda-Ohtsubo W."/>
            <person name="Morita H."/>
            <person name="Kitazawa H."/>
            <person name="Villena J."/>
        </authorList>
    </citation>
    <scope>NUCLEOTIDE SEQUENCE [LARGE SCALE GENOMIC DNA]</scope>
    <source>
        <strain evidence="4 5">UCO-SMC3</strain>
    </source>
</reference>
<dbReference type="PANTHER" id="PTHR34216">
    <property type="match status" value="1"/>
</dbReference>
<protein>
    <recommendedName>
        <fullName evidence="3">NodB homology domain-containing protein</fullName>
    </recommendedName>
</protein>
<keyword evidence="2" id="KW-0732">Signal</keyword>
<evidence type="ECO:0000256" key="1">
    <source>
        <dbReference type="ARBA" id="ARBA00004613"/>
    </source>
</evidence>
<comment type="caution">
    <text evidence="4">The sequence shown here is derived from an EMBL/GenBank/DDBJ whole genome shotgun (WGS) entry which is preliminary data.</text>
</comment>
<dbReference type="Gene3D" id="3.20.20.370">
    <property type="entry name" value="Glycoside hydrolase/deacetylase"/>
    <property type="match status" value="1"/>
</dbReference>
<evidence type="ECO:0000256" key="2">
    <source>
        <dbReference type="ARBA" id="ARBA00022729"/>
    </source>
</evidence>
<feature type="domain" description="NodB homology" evidence="3">
    <location>
        <begin position="120"/>
        <end position="290"/>
    </location>
</feature>
<organism evidence="4 5">
    <name type="scientific">Weissella viridescens</name>
    <name type="common">Lactobacillus viridescens</name>
    <dbReference type="NCBI Taxonomy" id="1629"/>
    <lineage>
        <taxon>Bacteria</taxon>
        <taxon>Bacillati</taxon>
        <taxon>Bacillota</taxon>
        <taxon>Bacilli</taxon>
        <taxon>Lactobacillales</taxon>
        <taxon>Lactobacillaceae</taxon>
        <taxon>Weissella</taxon>
    </lineage>
</organism>
<dbReference type="PROSITE" id="PS51677">
    <property type="entry name" value="NODB"/>
    <property type="match status" value="1"/>
</dbReference>
<sequence>MFMRFKRSLYLIFLIIFGVALCNEYFQYANGQTHSRLPGYAGMFQKESNGVTVLTYHRILKDSELNRVMRHVSSNDQLHEYNVTETEFKKQMDFLAQHHVNVISYDDMVAMKARGPIHGKYVVLTFDDVDRTMPENAANILEQKQFPYTFYVVTGFVDKKIDGIRMANWAQLEKMAQSPLATVGLHTDKLHYQIEGQPALQSGKVSEKTMASDYQHSQQVIQQHMGQHAKYFTYPYGATNKNLTTYMAEHGITSVSTLDPGIVNQGTDNLDIPRMLVNEKSWQNLANWLN</sequence>
<dbReference type="Pfam" id="PF01522">
    <property type="entry name" value="Polysacc_deac_1"/>
    <property type="match status" value="1"/>
</dbReference>
<dbReference type="AlphaFoldDB" id="A0A3P2RE12"/>
<dbReference type="GO" id="GO:0005975">
    <property type="term" value="P:carbohydrate metabolic process"/>
    <property type="evidence" value="ECO:0007669"/>
    <property type="project" value="InterPro"/>
</dbReference>
<evidence type="ECO:0000313" key="4">
    <source>
        <dbReference type="EMBL" id="RRG17625.1"/>
    </source>
</evidence>
<dbReference type="OrthoDB" id="9778320at2"/>
<accession>A0A3P2RE12</accession>